<dbReference type="EMBL" id="AALD02000034">
    <property type="protein sequence ID" value="EEQ09610.1"/>
    <property type="molecule type" value="Genomic_DNA"/>
</dbReference>
<dbReference type="Proteomes" id="UP000003027">
    <property type="component" value="Unassembled WGS sequence"/>
</dbReference>
<organism evidence="1 2">
    <name type="scientific">Yersinia mollaretii (strain ATCC 43969 / DSM 18520 / CIP 103324 / CNY 7263 / WAIP 204)</name>
    <dbReference type="NCBI Taxonomy" id="349967"/>
    <lineage>
        <taxon>Bacteria</taxon>
        <taxon>Pseudomonadati</taxon>
        <taxon>Pseudomonadota</taxon>
        <taxon>Gammaproteobacteria</taxon>
        <taxon>Enterobacterales</taxon>
        <taxon>Yersiniaceae</taxon>
        <taxon>Yersinia</taxon>
    </lineage>
</organism>
<evidence type="ECO:0000313" key="2">
    <source>
        <dbReference type="Proteomes" id="UP000003027"/>
    </source>
</evidence>
<comment type="caution">
    <text evidence="1">The sequence shown here is derived from an EMBL/GenBank/DDBJ whole genome shotgun (WGS) entry which is preliminary data.</text>
</comment>
<evidence type="ECO:0000313" key="1">
    <source>
        <dbReference type="EMBL" id="EEQ09610.1"/>
    </source>
</evidence>
<gene>
    <name evidence="1" type="ORF">ymoll0001_19700</name>
</gene>
<name>A0ABP2EEI4_YERMW</name>
<keyword evidence="2" id="KW-1185">Reference proteome</keyword>
<protein>
    <submittedName>
        <fullName evidence="1">Uncharacterized protein</fullName>
    </submittedName>
</protein>
<proteinExistence type="predicted"/>
<accession>A0ABP2EEI4</accession>
<sequence length="38" mass="4397">MNFYLLQLFCIAVSDMKTYLFTLSIVCVFSNEVKTKSV</sequence>
<reference evidence="1" key="1">
    <citation type="submission" date="2008-12" db="EMBL/GenBank/DDBJ databases">
        <title>Annotation of the Yersinia mollaretii ATCC 43969 genome.</title>
        <authorList>
            <person name="Read T.D."/>
            <person name="Akmal A."/>
            <person name="Bishop-Lilly K."/>
            <person name="Chen P.E."/>
            <person name="Cook C."/>
            <person name="Kiley M.P."/>
            <person name="Lentz S."/>
            <person name="Mateczun A."/>
            <person name="Nagarajan N."/>
            <person name="Nolan N."/>
            <person name="Osborne B.I."/>
            <person name="Pop M."/>
            <person name="Sozhamannan S."/>
            <person name="Stewart A.C."/>
            <person name="Sulakvelidze A."/>
            <person name="Thomason B."/>
            <person name="Willner K."/>
            <person name="Zwick M.E."/>
        </authorList>
    </citation>
    <scope>NUCLEOTIDE SEQUENCE [LARGE SCALE GENOMIC DNA]</scope>
    <source>
        <strain evidence="1">ATCC 43969</strain>
    </source>
</reference>